<dbReference type="RefSeq" id="WP_378284025.1">
    <property type="nucleotide sequence ID" value="NZ_JBHSON010000031.1"/>
</dbReference>
<gene>
    <name evidence="1" type="ORF">ACFPZN_22330</name>
</gene>
<evidence type="ECO:0000313" key="1">
    <source>
        <dbReference type="EMBL" id="MFC5748368.1"/>
    </source>
</evidence>
<reference evidence="2" key="1">
    <citation type="journal article" date="2019" name="Int. J. Syst. Evol. Microbiol.">
        <title>The Global Catalogue of Microorganisms (GCM) 10K type strain sequencing project: providing services to taxonomists for standard genome sequencing and annotation.</title>
        <authorList>
            <consortium name="The Broad Institute Genomics Platform"/>
            <consortium name="The Broad Institute Genome Sequencing Center for Infectious Disease"/>
            <person name="Wu L."/>
            <person name="Ma J."/>
        </authorList>
    </citation>
    <scope>NUCLEOTIDE SEQUENCE [LARGE SCALE GENOMIC DNA]</scope>
    <source>
        <strain evidence="2">KCTC 42087</strain>
    </source>
</reference>
<dbReference type="EMBL" id="JBHSON010000031">
    <property type="protein sequence ID" value="MFC5748368.1"/>
    <property type="molecule type" value="Genomic_DNA"/>
</dbReference>
<keyword evidence="2" id="KW-1185">Reference proteome</keyword>
<proteinExistence type="predicted"/>
<name>A0ABW1A1E0_9ACTN</name>
<comment type="caution">
    <text evidence="1">The sequence shown here is derived from an EMBL/GenBank/DDBJ whole genome shotgun (WGS) entry which is preliminary data.</text>
</comment>
<organism evidence="1 2">
    <name type="scientific">Actinomadura rugatobispora</name>
    <dbReference type="NCBI Taxonomy" id="1994"/>
    <lineage>
        <taxon>Bacteria</taxon>
        <taxon>Bacillati</taxon>
        <taxon>Actinomycetota</taxon>
        <taxon>Actinomycetes</taxon>
        <taxon>Streptosporangiales</taxon>
        <taxon>Thermomonosporaceae</taxon>
        <taxon>Actinomadura</taxon>
    </lineage>
</organism>
<protein>
    <submittedName>
        <fullName evidence="1">Uncharacterized protein</fullName>
    </submittedName>
</protein>
<sequence>MSVFQTGQIPHGFAFTENGALIHYKYAIVLAIPQANQGNWLGDGYVSFGSDFGDVRLRMAVHNGTSWTSVKTITVTSSGLRVGEQLPAGSQKVSVGRAKAGPNDTADDIPASWLLEYQT</sequence>
<dbReference type="Proteomes" id="UP001596074">
    <property type="component" value="Unassembled WGS sequence"/>
</dbReference>
<accession>A0ABW1A1E0</accession>
<evidence type="ECO:0000313" key="2">
    <source>
        <dbReference type="Proteomes" id="UP001596074"/>
    </source>
</evidence>